<dbReference type="Gene3D" id="3.40.50.2300">
    <property type="match status" value="1"/>
</dbReference>
<protein>
    <submittedName>
        <fullName evidence="2">Uncharacterized protein</fullName>
    </submittedName>
</protein>
<proteinExistence type="predicted"/>
<dbReference type="AlphaFoldDB" id="A0A918LI55"/>
<dbReference type="Proteomes" id="UP000653493">
    <property type="component" value="Unassembled WGS sequence"/>
</dbReference>
<evidence type="ECO:0000256" key="1">
    <source>
        <dbReference type="SAM" id="MobiDB-lite"/>
    </source>
</evidence>
<evidence type="ECO:0000313" key="3">
    <source>
        <dbReference type="Proteomes" id="UP000653493"/>
    </source>
</evidence>
<feature type="region of interest" description="Disordered" evidence="1">
    <location>
        <begin position="59"/>
        <end position="78"/>
    </location>
</feature>
<name>A0A918LI55_STRGD</name>
<keyword evidence="3" id="KW-1185">Reference proteome</keyword>
<feature type="compositionally biased region" description="Basic residues" evidence="1">
    <location>
        <begin position="60"/>
        <end position="69"/>
    </location>
</feature>
<sequence length="134" mass="14796">MLPGNAEVVADPPGRYNVGTVREVAATVIRDHRDLDYAFVANEEMACAARAAFDAAGARRVPRDRRRNRPGVGRAQGRTVLRDRRQLRRTGELAVRNATALLRGRQTEEVARTPIRLITRSTADTAPSYCDPDA</sequence>
<reference evidence="2" key="2">
    <citation type="submission" date="2020-09" db="EMBL/GenBank/DDBJ databases">
        <authorList>
            <person name="Sun Q."/>
            <person name="Ohkuma M."/>
        </authorList>
    </citation>
    <scope>NUCLEOTIDE SEQUENCE</scope>
    <source>
        <strain evidence="2">JCM 4234</strain>
    </source>
</reference>
<comment type="caution">
    <text evidence="2">The sequence shown here is derived from an EMBL/GenBank/DDBJ whole genome shotgun (WGS) entry which is preliminary data.</text>
</comment>
<dbReference type="EMBL" id="BMSL01000015">
    <property type="protein sequence ID" value="GGS51226.1"/>
    <property type="molecule type" value="Genomic_DNA"/>
</dbReference>
<dbReference type="SUPFAM" id="SSF53822">
    <property type="entry name" value="Periplasmic binding protein-like I"/>
    <property type="match status" value="1"/>
</dbReference>
<evidence type="ECO:0000313" key="2">
    <source>
        <dbReference type="EMBL" id="GGS51226.1"/>
    </source>
</evidence>
<dbReference type="InterPro" id="IPR028082">
    <property type="entry name" value="Peripla_BP_I"/>
</dbReference>
<organism evidence="2 3">
    <name type="scientific">Streptomyces griseoviridis</name>
    <dbReference type="NCBI Taxonomy" id="45398"/>
    <lineage>
        <taxon>Bacteria</taxon>
        <taxon>Bacillati</taxon>
        <taxon>Actinomycetota</taxon>
        <taxon>Actinomycetes</taxon>
        <taxon>Kitasatosporales</taxon>
        <taxon>Streptomycetaceae</taxon>
        <taxon>Streptomyces</taxon>
    </lineage>
</organism>
<reference evidence="2" key="1">
    <citation type="journal article" date="2014" name="Int. J. Syst. Evol. Microbiol.">
        <title>Complete genome sequence of Corynebacterium casei LMG S-19264T (=DSM 44701T), isolated from a smear-ripened cheese.</title>
        <authorList>
            <consortium name="US DOE Joint Genome Institute (JGI-PGF)"/>
            <person name="Walter F."/>
            <person name="Albersmeier A."/>
            <person name="Kalinowski J."/>
            <person name="Ruckert C."/>
        </authorList>
    </citation>
    <scope>NUCLEOTIDE SEQUENCE</scope>
    <source>
        <strain evidence="2">JCM 4234</strain>
    </source>
</reference>
<gene>
    <name evidence="2" type="ORF">GCM10010238_45860</name>
</gene>
<accession>A0A918LI55</accession>